<keyword evidence="1" id="KW-0472">Membrane</keyword>
<accession>E0SNP7</accession>
<keyword evidence="1" id="KW-0812">Transmembrane</keyword>
<dbReference type="AlphaFoldDB" id="E0SNP7"/>
<dbReference type="HOGENOM" id="CLU_1080133_0_0_2"/>
<dbReference type="KEGG" id="iag:Igag_1029"/>
<reference evidence="2 3" key="1">
    <citation type="journal article" date="2010" name="Stand. Genomic Sci.">
        <title>Complete genome sequence of Ignisphaera aggregans type strain (AQ1.S1).</title>
        <authorList>
            <person name="Goker M."/>
            <person name="Held B."/>
            <person name="Lapidus A."/>
            <person name="Nolan M."/>
            <person name="Spring S."/>
            <person name="Yasawong M."/>
            <person name="Lucas S."/>
            <person name="Glavina Del Rio T."/>
            <person name="Tice H."/>
            <person name="Cheng J.F."/>
            <person name="Goodwin L."/>
            <person name="Tapia R."/>
            <person name="Pitluck S."/>
            <person name="Liolios K."/>
            <person name="Ivanova N."/>
            <person name="Mavromatis K."/>
            <person name="Mikhailova N."/>
            <person name="Pati A."/>
            <person name="Chen A."/>
            <person name="Palaniappan K."/>
            <person name="Brambilla E."/>
            <person name="Land M."/>
            <person name="Hauser L."/>
            <person name="Chang Y.J."/>
            <person name="Jeffries C.D."/>
            <person name="Brettin T."/>
            <person name="Detter J.C."/>
            <person name="Han C."/>
            <person name="Rohde M."/>
            <person name="Sikorski J."/>
            <person name="Woyke T."/>
            <person name="Bristow J."/>
            <person name="Eisen J.A."/>
            <person name="Markowitz V."/>
            <person name="Hugenholtz P."/>
            <person name="Kyrpides N.C."/>
            <person name="Klenk H.P."/>
        </authorList>
    </citation>
    <scope>NUCLEOTIDE SEQUENCE [LARGE SCALE GENOMIC DNA]</scope>
    <source>
        <strain evidence="3">DSM 17230 / JCM 13409 / AQ1.S1</strain>
    </source>
</reference>
<dbReference type="STRING" id="583356.Igag_1029"/>
<feature type="transmembrane region" description="Helical" evidence="1">
    <location>
        <begin position="51"/>
        <end position="72"/>
    </location>
</feature>
<dbReference type="Proteomes" id="UP000001304">
    <property type="component" value="Chromosome"/>
</dbReference>
<feature type="transmembrane region" description="Helical" evidence="1">
    <location>
        <begin position="221"/>
        <end position="241"/>
    </location>
</feature>
<feature type="transmembrane region" description="Helical" evidence="1">
    <location>
        <begin position="93"/>
        <end position="126"/>
    </location>
</feature>
<evidence type="ECO:0008006" key="4">
    <source>
        <dbReference type="Google" id="ProtNLM"/>
    </source>
</evidence>
<feature type="transmembrane region" description="Helical" evidence="1">
    <location>
        <begin position="21"/>
        <end position="45"/>
    </location>
</feature>
<proteinExistence type="predicted"/>
<evidence type="ECO:0000256" key="1">
    <source>
        <dbReference type="SAM" id="Phobius"/>
    </source>
</evidence>
<dbReference type="EMBL" id="CP002098">
    <property type="protein sequence ID" value="ADM27843.1"/>
    <property type="molecule type" value="Genomic_DNA"/>
</dbReference>
<feature type="transmembrane region" description="Helical" evidence="1">
    <location>
        <begin position="138"/>
        <end position="163"/>
    </location>
</feature>
<keyword evidence="3" id="KW-1185">Reference proteome</keyword>
<evidence type="ECO:0000313" key="2">
    <source>
        <dbReference type="EMBL" id="ADM27843.1"/>
    </source>
</evidence>
<organism evidence="2 3">
    <name type="scientific">Ignisphaera aggregans (strain DSM 17230 / JCM 13409 / AQ1.S1)</name>
    <dbReference type="NCBI Taxonomy" id="583356"/>
    <lineage>
        <taxon>Archaea</taxon>
        <taxon>Thermoproteota</taxon>
        <taxon>Thermoprotei</taxon>
        <taxon>Desulfurococcales</taxon>
        <taxon>Desulfurococcaceae</taxon>
        <taxon>Ignisphaera</taxon>
    </lineage>
</organism>
<evidence type="ECO:0000313" key="3">
    <source>
        <dbReference type="Proteomes" id="UP000001304"/>
    </source>
</evidence>
<protein>
    <recommendedName>
        <fullName evidence="4">ABC-2 type transporter</fullName>
    </recommendedName>
</protein>
<feature type="transmembrane region" description="Helical" evidence="1">
    <location>
        <begin position="170"/>
        <end position="190"/>
    </location>
</feature>
<name>E0SNP7_IGNAA</name>
<keyword evidence="1" id="KW-1133">Transmembrane helix</keyword>
<dbReference type="BioCyc" id="IAGG583356:GHAH-1011-MONOMER"/>
<gene>
    <name evidence="2" type="ordered locus">Igag_1029</name>
</gene>
<sequence>MIIGRIIRLFYIGINLAKLHITSYIASLINGVLWFTLIFVPTIFLTGRIESLFLLLPGVFALTVSSSGMWTATEFLRWYVDQGLTDMFRENGLNVFHYMVSGVFIDILFSFLGYILTAIVATYYLSIDILLIIPHQPIYMLIAILYSISIYLFYGALIGYIYTVTRISGVWTNIIQMMIAIGTIVPPNVFPNPWISIVNPASIASELLRASYGYNTLGIELLLAITPIAFILNMIISYIICRLGDRYIARYGIEYRA</sequence>